<reference evidence="4" key="1">
    <citation type="submission" date="2024-04" db="EMBL/GenBank/DDBJ databases">
        <authorList>
            <person name="Shaw F."/>
            <person name="Minotto A."/>
        </authorList>
    </citation>
    <scope>NUCLEOTIDE SEQUENCE [LARGE SCALE GENOMIC DNA]</scope>
</reference>
<sequence length="386" mass="43705">MSVELTAPQLDTAAEHLMAAKMFSLASCVMLFYDMTITFGDEVEKIWKQRFTGATVLWFLNRYLSPLGYIVIIVSFHDPWRESICNHYVLYPEILKIFTAFVVGVIFILRLYSIYSRSFPILVTFSLLLVAEIAVKIWAFTDGTQLVLPPELIGCILVGKSASGKRFVYTWVAELVFDTLVFIATLYRTINLYRTSDFGAAHSLVRVIMRDGIMYFAAIFVSNVVTVTLFLTATADLKAVTASFSTLITSLMVSRLMLNLRREAMRRKPVMPYQFSANSGLPSIHMGADSQPSATYSSMYTISDAERTFEASIVGNLGAPISQWYDEEQIEENDRPVERHDGMDNMEMRLRAQGRIAVEITEEVVIDVDDSIQVTPREHALEHFPR</sequence>
<feature type="transmembrane region" description="Helical" evidence="1">
    <location>
        <begin position="51"/>
        <end position="74"/>
    </location>
</feature>
<feature type="transmembrane region" description="Helical" evidence="1">
    <location>
        <begin position="167"/>
        <end position="187"/>
    </location>
</feature>
<feature type="transmembrane region" description="Helical" evidence="1">
    <location>
        <begin position="239"/>
        <end position="258"/>
    </location>
</feature>
<dbReference type="Proteomes" id="UP001497453">
    <property type="component" value="Chromosome 5"/>
</dbReference>
<dbReference type="EMBL" id="OZ037948">
    <property type="protein sequence ID" value="CAL1709297.1"/>
    <property type="molecule type" value="Genomic_DNA"/>
</dbReference>
<evidence type="ECO:0000313" key="4">
    <source>
        <dbReference type="Proteomes" id="UP001497453"/>
    </source>
</evidence>
<organism evidence="3 4">
    <name type="scientific">Somion occarium</name>
    <dbReference type="NCBI Taxonomy" id="3059160"/>
    <lineage>
        <taxon>Eukaryota</taxon>
        <taxon>Fungi</taxon>
        <taxon>Dikarya</taxon>
        <taxon>Basidiomycota</taxon>
        <taxon>Agaricomycotina</taxon>
        <taxon>Agaricomycetes</taxon>
        <taxon>Polyporales</taxon>
        <taxon>Cerrenaceae</taxon>
        <taxon>Somion</taxon>
    </lineage>
</organism>
<keyword evidence="1" id="KW-0472">Membrane</keyword>
<evidence type="ECO:0000313" key="3">
    <source>
        <dbReference type="EMBL" id="CAL1709297.1"/>
    </source>
</evidence>
<evidence type="ECO:0000256" key="1">
    <source>
        <dbReference type="SAM" id="Phobius"/>
    </source>
</evidence>
<evidence type="ECO:0000259" key="2">
    <source>
        <dbReference type="Pfam" id="PF20151"/>
    </source>
</evidence>
<proteinExistence type="predicted"/>
<dbReference type="InterPro" id="IPR045340">
    <property type="entry name" value="DUF6533"/>
</dbReference>
<protein>
    <recommendedName>
        <fullName evidence="2">DUF6533 domain-containing protein</fullName>
    </recommendedName>
</protein>
<feature type="domain" description="DUF6533" evidence="2">
    <location>
        <begin position="23"/>
        <end position="67"/>
    </location>
</feature>
<gene>
    <name evidence="3" type="ORF">GFSPODELE1_LOCUS7283</name>
</gene>
<feature type="transmembrane region" description="Helical" evidence="1">
    <location>
        <begin position="94"/>
        <end position="112"/>
    </location>
</feature>
<keyword evidence="1" id="KW-1133">Transmembrane helix</keyword>
<keyword evidence="1" id="KW-0812">Transmembrane</keyword>
<feature type="transmembrane region" description="Helical" evidence="1">
    <location>
        <begin position="119"/>
        <end position="140"/>
    </location>
</feature>
<feature type="transmembrane region" description="Helical" evidence="1">
    <location>
        <begin position="213"/>
        <end position="233"/>
    </location>
</feature>
<accession>A0ABP1DQ86</accession>
<dbReference type="Pfam" id="PF20151">
    <property type="entry name" value="DUF6533"/>
    <property type="match status" value="1"/>
</dbReference>
<keyword evidence="4" id="KW-1185">Reference proteome</keyword>
<name>A0ABP1DQ86_9APHY</name>
<feature type="transmembrane region" description="Helical" evidence="1">
    <location>
        <begin position="20"/>
        <end position="39"/>
    </location>
</feature>